<dbReference type="OrthoDB" id="504170at2759"/>
<dbReference type="EMBL" id="VIIS01001549">
    <property type="protein sequence ID" value="KAF0296565.1"/>
    <property type="molecule type" value="Genomic_DNA"/>
</dbReference>
<evidence type="ECO:0000256" key="1">
    <source>
        <dbReference type="ARBA" id="ARBA00022729"/>
    </source>
</evidence>
<keyword evidence="3" id="KW-0393">Immunoglobulin domain</keyword>
<dbReference type="AlphaFoldDB" id="A0A6A4VQT7"/>
<dbReference type="Pfam" id="PF07679">
    <property type="entry name" value="I-set"/>
    <property type="match status" value="1"/>
</dbReference>
<dbReference type="FunFam" id="2.60.40.10:FF:000097">
    <property type="entry name" value="Bent, isoform F"/>
    <property type="match status" value="1"/>
</dbReference>
<evidence type="ECO:0000313" key="5">
    <source>
        <dbReference type="EMBL" id="KAF0296565.1"/>
    </source>
</evidence>
<dbReference type="InterPro" id="IPR007110">
    <property type="entry name" value="Ig-like_dom"/>
</dbReference>
<dbReference type="GO" id="GO:0007156">
    <property type="term" value="P:homophilic cell adhesion via plasma membrane adhesion molecules"/>
    <property type="evidence" value="ECO:0007669"/>
    <property type="project" value="TreeGrafter"/>
</dbReference>
<sequence>MPASVENMSGGLSVYRLATSVDLSDVSVYRRSGGLAPTFAKKPSIQQAPDGSRLTFECRVVAEPRPTLSWYCGGVQVQDSARHKMTVLKDGNAYTATLEISDVTAQDAGKYKVTAQNELGESSAAISLNFDGQCGQAGSRDCWICECVFVFAHRSGELVIFFSGRWEWITA</sequence>
<feature type="domain" description="Ig-like" evidence="4">
    <location>
        <begin position="37"/>
        <end position="127"/>
    </location>
</feature>
<dbReference type="InterPro" id="IPR036179">
    <property type="entry name" value="Ig-like_dom_sf"/>
</dbReference>
<comment type="caution">
    <text evidence="5">The sequence shown here is derived from an EMBL/GenBank/DDBJ whole genome shotgun (WGS) entry which is preliminary data.</text>
</comment>
<keyword evidence="2" id="KW-1015">Disulfide bond</keyword>
<evidence type="ECO:0000256" key="2">
    <source>
        <dbReference type="ARBA" id="ARBA00023157"/>
    </source>
</evidence>
<dbReference type="SMART" id="SM00408">
    <property type="entry name" value="IGc2"/>
    <property type="match status" value="1"/>
</dbReference>
<dbReference type="PANTHER" id="PTHR45080">
    <property type="entry name" value="CONTACTIN 5"/>
    <property type="match status" value="1"/>
</dbReference>
<dbReference type="PROSITE" id="PS50835">
    <property type="entry name" value="IG_LIKE"/>
    <property type="match status" value="1"/>
</dbReference>
<dbReference type="PANTHER" id="PTHR45080:SF8">
    <property type="entry name" value="IG-LIKE DOMAIN-CONTAINING PROTEIN"/>
    <property type="match status" value="1"/>
</dbReference>
<organism evidence="5 6">
    <name type="scientific">Amphibalanus amphitrite</name>
    <name type="common">Striped barnacle</name>
    <name type="synonym">Balanus amphitrite</name>
    <dbReference type="NCBI Taxonomy" id="1232801"/>
    <lineage>
        <taxon>Eukaryota</taxon>
        <taxon>Metazoa</taxon>
        <taxon>Ecdysozoa</taxon>
        <taxon>Arthropoda</taxon>
        <taxon>Crustacea</taxon>
        <taxon>Multicrustacea</taxon>
        <taxon>Cirripedia</taxon>
        <taxon>Thoracica</taxon>
        <taxon>Thoracicalcarea</taxon>
        <taxon>Balanomorpha</taxon>
        <taxon>Balanoidea</taxon>
        <taxon>Balanidae</taxon>
        <taxon>Amphibalaninae</taxon>
        <taxon>Amphibalanus</taxon>
    </lineage>
</organism>
<dbReference type="InterPro" id="IPR003599">
    <property type="entry name" value="Ig_sub"/>
</dbReference>
<dbReference type="SMART" id="SM00409">
    <property type="entry name" value="IG"/>
    <property type="match status" value="1"/>
</dbReference>
<reference evidence="5 6" key="1">
    <citation type="submission" date="2019-07" db="EMBL/GenBank/DDBJ databases">
        <title>Draft genome assembly of a fouling barnacle, Amphibalanus amphitrite (Darwin, 1854): The first reference genome for Thecostraca.</title>
        <authorList>
            <person name="Kim W."/>
        </authorList>
    </citation>
    <scope>NUCLEOTIDE SEQUENCE [LARGE SCALE GENOMIC DNA]</scope>
    <source>
        <strain evidence="5">SNU_AA5</strain>
        <tissue evidence="5">Soma without cirri and trophi</tissue>
    </source>
</reference>
<keyword evidence="1" id="KW-0732">Signal</keyword>
<dbReference type="Proteomes" id="UP000440578">
    <property type="component" value="Unassembled WGS sequence"/>
</dbReference>
<dbReference type="InterPro" id="IPR050958">
    <property type="entry name" value="Cell_Adh-Cytoskel_Orgn"/>
</dbReference>
<dbReference type="SUPFAM" id="SSF48726">
    <property type="entry name" value="Immunoglobulin"/>
    <property type="match status" value="1"/>
</dbReference>
<evidence type="ECO:0000259" key="4">
    <source>
        <dbReference type="PROSITE" id="PS50835"/>
    </source>
</evidence>
<keyword evidence="6" id="KW-1185">Reference proteome</keyword>
<dbReference type="InterPro" id="IPR013783">
    <property type="entry name" value="Ig-like_fold"/>
</dbReference>
<dbReference type="InterPro" id="IPR003598">
    <property type="entry name" value="Ig_sub2"/>
</dbReference>
<dbReference type="InterPro" id="IPR013098">
    <property type="entry name" value="Ig_I-set"/>
</dbReference>
<dbReference type="Gene3D" id="2.60.40.10">
    <property type="entry name" value="Immunoglobulins"/>
    <property type="match status" value="1"/>
</dbReference>
<protein>
    <submittedName>
        <fullName evidence="5">Twitchin</fullName>
    </submittedName>
</protein>
<name>A0A6A4VQT7_AMPAM</name>
<gene>
    <name evidence="5" type="primary">unc-22_11</name>
    <name evidence="5" type="ORF">FJT64_005984</name>
</gene>
<accession>A0A6A4VQT7</accession>
<proteinExistence type="predicted"/>
<dbReference type="GO" id="GO:0005886">
    <property type="term" value="C:plasma membrane"/>
    <property type="evidence" value="ECO:0007669"/>
    <property type="project" value="TreeGrafter"/>
</dbReference>
<evidence type="ECO:0000313" key="6">
    <source>
        <dbReference type="Proteomes" id="UP000440578"/>
    </source>
</evidence>
<evidence type="ECO:0000256" key="3">
    <source>
        <dbReference type="ARBA" id="ARBA00023319"/>
    </source>
</evidence>